<name>A0ABU1K3F7_9FLAO</name>
<dbReference type="PROSITE" id="PS51724">
    <property type="entry name" value="SPOR"/>
    <property type="match status" value="1"/>
</dbReference>
<organism evidence="3 4">
    <name type="scientific">Mesonia maritima</name>
    <dbReference type="NCBI Taxonomy" id="1793873"/>
    <lineage>
        <taxon>Bacteria</taxon>
        <taxon>Pseudomonadati</taxon>
        <taxon>Bacteroidota</taxon>
        <taxon>Flavobacteriia</taxon>
        <taxon>Flavobacteriales</taxon>
        <taxon>Flavobacteriaceae</taxon>
        <taxon>Mesonia</taxon>
    </lineage>
</organism>
<sequence length="129" mass="14952">MIKIPALKYLLLTSCITFSITVSAQQATSSIEQDPLIPELLILKSKMTENNELGERYKIQLFYGSTLAEANKVKKEFERTYTKWPSSIEFETPNYKVWVGDFRNKLEAERAFLELKEDFKSAFIFKPKG</sequence>
<dbReference type="RefSeq" id="WP_309727062.1">
    <property type="nucleotide sequence ID" value="NZ_JAVDQA010000001.1"/>
</dbReference>
<dbReference type="InterPro" id="IPR036680">
    <property type="entry name" value="SPOR-like_sf"/>
</dbReference>
<dbReference type="Proteomes" id="UP001257659">
    <property type="component" value="Unassembled WGS sequence"/>
</dbReference>
<feature type="signal peptide" evidence="1">
    <location>
        <begin position="1"/>
        <end position="24"/>
    </location>
</feature>
<dbReference type="InterPro" id="IPR007730">
    <property type="entry name" value="SPOR-like_dom"/>
</dbReference>
<keyword evidence="4" id="KW-1185">Reference proteome</keyword>
<dbReference type="EMBL" id="JAVDQA010000001">
    <property type="protein sequence ID" value="MDR6300158.1"/>
    <property type="molecule type" value="Genomic_DNA"/>
</dbReference>
<dbReference type="Gene3D" id="3.30.70.1070">
    <property type="entry name" value="Sporulation related repeat"/>
    <property type="match status" value="1"/>
</dbReference>
<gene>
    <name evidence="3" type="ORF">GGR31_000774</name>
</gene>
<evidence type="ECO:0000313" key="3">
    <source>
        <dbReference type="EMBL" id="MDR6300158.1"/>
    </source>
</evidence>
<comment type="caution">
    <text evidence="3">The sequence shown here is derived from an EMBL/GenBank/DDBJ whole genome shotgun (WGS) entry which is preliminary data.</text>
</comment>
<accession>A0ABU1K3F7</accession>
<feature type="domain" description="SPOR" evidence="2">
    <location>
        <begin position="51"/>
        <end position="129"/>
    </location>
</feature>
<protein>
    <recommendedName>
        <fullName evidence="2">SPOR domain-containing protein</fullName>
    </recommendedName>
</protein>
<reference evidence="3 4" key="1">
    <citation type="submission" date="2023-07" db="EMBL/GenBank/DDBJ databases">
        <title>Genomic Encyclopedia of Type Strains, Phase IV (KMG-IV): sequencing the most valuable type-strain genomes for metagenomic binning, comparative biology and taxonomic classification.</title>
        <authorList>
            <person name="Goeker M."/>
        </authorList>
    </citation>
    <scope>NUCLEOTIDE SEQUENCE [LARGE SCALE GENOMIC DNA]</scope>
    <source>
        <strain evidence="3 4">DSM 102814</strain>
    </source>
</reference>
<evidence type="ECO:0000313" key="4">
    <source>
        <dbReference type="Proteomes" id="UP001257659"/>
    </source>
</evidence>
<keyword evidence="1" id="KW-0732">Signal</keyword>
<evidence type="ECO:0000259" key="2">
    <source>
        <dbReference type="PROSITE" id="PS51724"/>
    </source>
</evidence>
<dbReference type="SUPFAM" id="SSF110997">
    <property type="entry name" value="Sporulation related repeat"/>
    <property type="match status" value="1"/>
</dbReference>
<proteinExistence type="predicted"/>
<evidence type="ECO:0000256" key="1">
    <source>
        <dbReference type="SAM" id="SignalP"/>
    </source>
</evidence>
<feature type="chain" id="PRO_5045881867" description="SPOR domain-containing protein" evidence="1">
    <location>
        <begin position="25"/>
        <end position="129"/>
    </location>
</feature>
<dbReference type="Pfam" id="PF05036">
    <property type="entry name" value="SPOR"/>
    <property type="match status" value="1"/>
</dbReference>